<dbReference type="PANTHER" id="PTHR43671:SF13">
    <property type="entry name" value="SERINE_THREONINE-PROTEIN KINASE NEK2"/>
    <property type="match status" value="1"/>
</dbReference>
<dbReference type="Gene3D" id="1.10.510.10">
    <property type="entry name" value="Transferase(Phosphotransferase) domain 1"/>
    <property type="match status" value="1"/>
</dbReference>
<dbReference type="SUPFAM" id="SSF56112">
    <property type="entry name" value="Protein kinase-like (PK-like)"/>
    <property type="match status" value="1"/>
</dbReference>
<dbReference type="SMART" id="SM00220">
    <property type="entry name" value="S_TKc"/>
    <property type="match status" value="1"/>
</dbReference>
<dbReference type="InterPro" id="IPR008271">
    <property type="entry name" value="Ser/Thr_kinase_AS"/>
</dbReference>
<evidence type="ECO:0000256" key="2">
    <source>
        <dbReference type="ARBA" id="ARBA00012513"/>
    </source>
</evidence>
<sequence length="518" mass="54803">MQSSLSAGGDAAATADLSGRCVGSSYVLVCPVGHGATGTVWRGIDRATGEYVAVKLLHEGLLRQPKLVIRFVQERTILMMMRHENIVGVRDLFSVGGSLALVMDYVSGGSLRARLQSAGTLPPAEAAGVLAQVAAALTQAHEMGVVHRDVKPDNILLEVAEDGRHAVRLTDFGIARVLDAAGLTTPHAIVGTPHYMAPEAIQGEAEPASDVYSVGVALFELVTGRPPYSGEPLAVLRRHLEESPVAPPGMPGEVWSLVEWCMDKEPAQRPTAGELGVALRELARQMSGVPALTSVTAGGESRREMTAPVGPPHPSVRPPARRRPRHNGPRSWMYQRHGLLATLVAAVVVLAGLGGFNTWRLLDDRDASATTGLPLLAPGTPAVTASGSADPAGPRPARSIPGRWPAPHRRRPAAARPAPARRAGTAPAPRTAPRRRRVSRPTQWAAARWGAARWAAGRSGAARSGAARRSSSDRGGAATSTAGAWAIRCWPGRATRRARRYGCWARPRRPPACSSTCR</sequence>
<feature type="region of interest" description="Disordered" evidence="8">
    <location>
        <begin position="291"/>
        <end position="330"/>
    </location>
</feature>
<feature type="binding site" evidence="7">
    <location>
        <position position="55"/>
    </location>
    <ligand>
        <name>ATP</name>
        <dbReference type="ChEBI" id="CHEBI:30616"/>
    </ligand>
</feature>
<evidence type="ECO:0000256" key="8">
    <source>
        <dbReference type="SAM" id="MobiDB-lite"/>
    </source>
</evidence>
<dbReference type="Proteomes" id="UP000598174">
    <property type="component" value="Unassembled WGS sequence"/>
</dbReference>
<dbReference type="PANTHER" id="PTHR43671">
    <property type="entry name" value="SERINE/THREONINE-PROTEIN KINASE NEK"/>
    <property type="match status" value="1"/>
</dbReference>
<evidence type="ECO:0000259" key="10">
    <source>
        <dbReference type="PROSITE" id="PS50011"/>
    </source>
</evidence>
<feature type="compositionally biased region" description="Low complexity" evidence="8">
    <location>
        <begin position="414"/>
        <end position="431"/>
    </location>
</feature>
<evidence type="ECO:0000256" key="9">
    <source>
        <dbReference type="SAM" id="Phobius"/>
    </source>
</evidence>
<keyword evidence="3" id="KW-0808">Transferase</keyword>
<accession>A0A919IZQ8</accession>
<protein>
    <recommendedName>
        <fullName evidence="2">non-specific serine/threonine protein kinase</fullName>
        <ecNumber evidence="2">2.7.11.1</ecNumber>
    </recommendedName>
</protein>
<feature type="transmembrane region" description="Helical" evidence="9">
    <location>
        <begin position="339"/>
        <end position="359"/>
    </location>
</feature>
<keyword evidence="6 7" id="KW-0067">ATP-binding</keyword>
<keyword evidence="9" id="KW-0812">Transmembrane</keyword>
<keyword evidence="12" id="KW-1185">Reference proteome</keyword>
<dbReference type="PROSITE" id="PS00108">
    <property type="entry name" value="PROTEIN_KINASE_ST"/>
    <property type="match status" value="1"/>
</dbReference>
<dbReference type="InterPro" id="IPR011009">
    <property type="entry name" value="Kinase-like_dom_sf"/>
</dbReference>
<reference evidence="11" key="1">
    <citation type="submission" date="2021-01" db="EMBL/GenBank/DDBJ databases">
        <title>Whole genome shotgun sequence of Actinoplanes ferrugineus NBRC 15555.</title>
        <authorList>
            <person name="Komaki H."/>
            <person name="Tamura T."/>
        </authorList>
    </citation>
    <scope>NUCLEOTIDE SEQUENCE</scope>
    <source>
        <strain evidence="11">NBRC 15555</strain>
    </source>
</reference>
<evidence type="ECO:0000256" key="3">
    <source>
        <dbReference type="ARBA" id="ARBA00022679"/>
    </source>
</evidence>
<feature type="domain" description="Protein kinase" evidence="10">
    <location>
        <begin position="26"/>
        <end position="292"/>
    </location>
</feature>
<dbReference type="PROSITE" id="PS50011">
    <property type="entry name" value="PROTEIN_KINASE_DOM"/>
    <property type="match status" value="1"/>
</dbReference>
<feature type="compositionally biased region" description="Low complexity" evidence="8">
    <location>
        <begin position="440"/>
        <end position="481"/>
    </location>
</feature>
<dbReference type="EC" id="2.7.11.1" evidence="2"/>
<dbReference type="AlphaFoldDB" id="A0A919IZQ8"/>
<comment type="similarity">
    <text evidence="1">Belongs to the protein kinase superfamily. NEK Ser/Thr protein kinase family. NIMA subfamily.</text>
</comment>
<evidence type="ECO:0000313" key="12">
    <source>
        <dbReference type="Proteomes" id="UP000598174"/>
    </source>
</evidence>
<dbReference type="GO" id="GO:0004674">
    <property type="term" value="F:protein serine/threonine kinase activity"/>
    <property type="evidence" value="ECO:0007669"/>
    <property type="project" value="UniProtKB-EC"/>
</dbReference>
<dbReference type="InterPro" id="IPR000719">
    <property type="entry name" value="Prot_kinase_dom"/>
</dbReference>
<evidence type="ECO:0000256" key="4">
    <source>
        <dbReference type="ARBA" id="ARBA00022741"/>
    </source>
</evidence>
<dbReference type="InterPro" id="IPR050660">
    <property type="entry name" value="NEK_Ser/Thr_kinase"/>
</dbReference>
<evidence type="ECO:0000256" key="7">
    <source>
        <dbReference type="PROSITE-ProRule" id="PRU10141"/>
    </source>
</evidence>
<evidence type="ECO:0000256" key="6">
    <source>
        <dbReference type="ARBA" id="ARBA00022840"/>
    </source>
</evidence>
<keyword evidence="4 7" id="KW-0547">Nucleotide-binding</keyword>
<dbReference type="GO" id="GO:0005524">
    <property type="term" value="F:ATP binding"/>
    <property type="evidence" value="ECO:0007669"/>
    <property type="project" value="UniProtKB-UniRule"/>
</dbReference>
<dbReference type="PROSITE" id="PS00107">
    <property type="entry name" value="PROTEIN_KINASE_ATP"/>
    <property type="match status" value="1"/>
</dbReference>
<proteinExistence type="inferred from homology"/>
<dbReference type="Pfam" id="PF00069">
    <property type="entry name" value="Pkinase"/>
    <property type="match status" value="1"/>
</dbReference>
<evidence type="ECO:0000313" key="11">
    <source>
        <dbReference type="EMBL" id="GIE11405.1"/>
    </source>
</evidence>
<feature type="region of interest" description="Disordered" evidence="8">
    <location>
        <begin position="373"/>
        <end position="481"/>
    </location>
</feature>
<organism evidence="11 12">
    <name type="scientific">Paractinoplanes ferrugineus</name>
    <dbReference type="NCBI Taxonomy" id="113564"/>
    <lineage>
        <taxon>Bacteria</taxon>
        <taxon>Bacillati</taxon>
        <taxon>Actinomycetota</taxon>
        <taxon>Actinomycetes</taxon>
        <taxon>Micromonosporales</taxon>
        <taxon>Micromonosporaceae</taxon>
        <taxon>Paractinoplanes</taxon>
    </lineage>
</organism>
<keyword evidence="9" id="KW-1133">Transmembrane helix</keyword>
<comment type="caution">
    <text evidence="11">The sequence shown here is derived from an EMBL/GenBank/DDBJ whole genome shotgun (WGS) entry which is preliminary data.</text>
</comment>
<dbReference type="InterPro" id="IPR017441">
    <property type="entry name" value="Protein_kinase_ATP_BS"/>
</dbReference>
<evidence type="ECO:0000256" key="5">
    <source>
        <dbReference type="ARBA" id="ARBA00022777"/>
    </source>
</evidence>
<name>A0A919IZQ8_9ACTN</name>
<dbReference type="EMBL" id="BOMM01000029">
    <property type="protein sequence ID" value="GIE11405.1"/>
    <property type="molecule type" value="Genomic_DNA"/>
</dbReference>
<keyword evidence="5" id="KW-0418">Kinase</keyword>
<gene>
    <name evidence="11" type="ORF">Afe05nite_32450</name>
</gene>
<dbReference type="RefSeq" id="WP_203817946.1">
    <property type="nucleotide sequence ID" value="NZ_BAAABP010000058.1"/>
</dbReference>
<evidence type="ECO:0000256" key="1">
    <source>
        <dbReference type="ARBA" id="ARBA00010886"/>
    </source>
</evidence>
<keyword evidence="9" id="KW-0472">Membrane</keyword>
<dbReference type="CDD" id="cd14014">
    <property type="entry name" value="STKc_PknB_like"/>
    <property type="match status" value="1"/>
</dbReference>
<feature type="compositionally biased region" description="Basic residues" evidence="8">
    <location>
        <begin position="319"/>
        <end position="328"/>
    </location>
</feature>